<dbReference type="Gene3D" id="2.40.10.480">
    <property type="match status" value="1"/>
</dbReference>
<evidence type="ECO:0000313" key="3">
    <source>
        <dbReference type="EMBL" id="MCZ8379139.1"/>
    </source>
</evidence>
<dbReference type="Proteomes" id="UP001142153">
    <property type="component" value="Unassembled WGS sequence"/>
</dbReference>
<protein>
    <submittedName>
        <fullName evidence="3">PQQ-binding-like beta-propeller repeat protein</fullName>
    </submittedName>
</protein>
<feature type="transmembrane region" description="Helical" evidence="1">
    <location>
        <begin position="69"/>
        <end position="91"/>
    </location>
</feature>
<feature type="transmembrane region" description="Helical" evidence="1">
    <location>
        <begin position="172"/>
        <end position="192"/>
    </location>
</feature>
<evidence type="ECO:0000313" key="4">
    <source>
        <dbReference type="Proteomes" id="UP001142153"/>
    </source>
</evidence>
<reference evidence="3" key="1">
    <citation type="submission" date="2022-12" db="EMBL/GenBank/DDBJ databases">
        <authorList>
            <person name="Deng Y."/>
            <person name="Zhang Y.-Q."/>
        </authorList>
    </citation>
    <scope>NUCLEOTIDE SEQUENCE</scope>
    <source>
        <strain evidence="3">CPCC 205372</strain>
    </source>
</reference>
<dbReference type="EMBL" id="JAPZPY010000003">
    <property type="protein sequence ID" value="MCZ8379139.1"/>
    <property type="molecule type" value="Genomic_DNA"/>
</dbReference>
<evidence type="ECO:0000259" key="2">
    <source>
        <dbReference type="Pfam" id="PF13360"/>
    </source>
</evidence>
<dbReference type="Pfam" id="PF13360">
    <property type="entry name" value="PQQ_2"/>
    <property type="match status" value="1"/>
</dbReference>
<evidence type="ECO:0000256" key="1">
    <source>
        <dbReference type="SAM" id="Phobius"/>
    </source>
</evidence>
<organism evidence="3 4">
    <name type="scientific">Mycobacterium hippophais</name>
    <dbReference type="NCBI Taxonomy" id="3016340"/>
    <lineage>
        <taxon>Bacteria</taxon>
        <taxon>Bacillati</taxon>
        <taxon>Actinomycetota</taxon>
        <taxon>Actinomycetes</taxon>
        <taxon>Mycobacteriales</taxon>
        <taxon>Mycobacteriaceae</taxon>
        <taxon>Mycobacterium</taxon>
    </lineage>
</organism>
<keyword evidence="4" id="KW-1185">Reference proteome</keyword>
<comment type="caution">
    <text evidence="3">The sequence shown here is derived from an EMBL/GenBank/DDBJ whole genome shotgun (WGS) entry which is preliminary data.</text>
</comment>
<dbReference type="InterPro" id="IPR011047">
    <property type="entry name" value="Quinoprotein_ADH-like_sf"/>
</dbReference>
<feature type="transmembrane region" description="Helical" evidence="1">
    <location>
        <begin position="103"/>
        <end position="126"/>
    </location>
</feature>
<gene>
    <name evidence="3" type="ORF">O6P37_09720</name>
</gene>
<keyword evidence="1" id="KW-1133">Transmembrane helix</keyword>
<keyword evidence="1" id="KW-0472">Membrane</keyword>
<feature type="transmembrane region" description="Helical" evidence="1">
    <location>
        <begin position="12"/>
        <end position="38"/>
    </location>
</feature>
<keyword evidence="1" id="KW-0812">Transmembrane</keyword>
<feature type="transmembrane region" description="Helical" evidence="1">
    <location>
        <begin position="138"/>
        <end position="160"/>
    </location>
</feature>
<dbReference type="SUPFAM" id="SSF50998">
    <property type="entry name" value="Quinoprotein alcohol dehydrogenase-like"/>
    <property type="match status" value="1"/>
</dbReference>
<name>A0ABT4PRD9_9MYCO</name>
<sequence length="584" mass="62360">MDRGELGWRMRAALETVMTAFAGLAVALLLWAAGLALWSRQQAEQTRHVGGWPGYIERLPRLGDSPVDALAVVVWIAAVTLLAAAAVSVWLGRTRRSGAVRPVAVAGVLALAVYGIYSVDIASFYARVTSTYPVTPALPAGIAAWLLGVAGAIAVLLAAVRIPLLARRDLRAVALGAVVGVVMASVTTVASVRAGDDTRYVDATTAAAADVPPVPMVLGQKRFTVTVPDAYDDQDYPQFFAAAAGAGFIVDVGDMVTAYDADGAQRWHYRRTGPGVSRVETVLVFDDGATVLVWIDGDDKVGEKSVVALDAVTGEELWSGSGRQLYTTKGFDRPPYMVYRDERTWTRTDSRTGKPMWTVAAPHAGCATEYMDTAERLVSVSTCFENQQGTVWLTVLDPQTGSIVWDHLLREGASEDTSNAYHSGSGSALSGSGVLLRLSDPQAPGTNQYVDVVDRTITDLPRELTFREAPGPDDDILGTQSVGRDERLTLFDGRGSERCSTVGGFSSGYPLLRGTGFDTAHLTFGDAFVVQDQERESLVTLDSTTCAEVARTSAPDVDGLLPVPGANLVLRRGENRTLVIDGYR</sequence>
<feature type="domain" description="Pyrrolo-quinoline quinone repeat" evidence="2">
    <location>
        <begin position="243"/>
        <end position="324"/>
    </location>
</feature>
<accession>A0ABT4PRD9</accession>
<dbReference type="InterPro" id="IPR002372">
    <property type="entry name" value="PQQ_rpt_dom"/>
</dbReference>
<proteinExistence type="predicted"/>